<feature type="signal peptide" evidence="2">
    <location>
        <begin position="1"/>
        <end position="19"/>
    </location>
</feature>
<feature type="compositionally biased region" description="Polar residues" evidence="1">
    <location>
        <begin position="26"/>
        <end position="44"/>
    </location>
</feature>
<feature type="region of interest" description="Disordered" evidence="1">
    <location>
        <begin position="63"/>
        <end position="101"/>
    </location>
</feature>
<dbReference type="GeneID" id="25324940"/>
<name>A0A0D2C1C2_9EURO</name>
<evidence type="ECO:0000313" key="3">
    <source>
        <dbReference type="EMBL" id="KIW58521.1"/>
    </source>
</evidence>
<accession>A0A0D2C1C2</accession>
<dbReference type="AlphaFoldDB" id="A0A0D2C1C2"/>
<evidence type="ECO:0008006" key="5">
    <source>
        <dbReference type="Google" id="ProtNLM"/>
    </source>
</evidence>
<dbReference type="RefSeq" id="XP_013319105.1">
    <property type="nucleotide sequence ID" value="XM_013463651.1"/>
</dbReference>
<dbReference type="OrthoDB" id="4161572at2759"/>
<proteinExistence type="predicted"/>
<dbReference type="Proteomes" id="UP000054342">
    <property type="component" value="Unassembled WGS sequence"/>
</dbReference>
<keyword evidence="4" id="KW-1185">Reference proteome</keyword>
<gene>
    <name evidence="3" type="ORF">PV05_03032</name>
</gene>
<sequence>MKTLIFLLLLTTIAAVVLGHVNPNHQSHSLPSRSHGQHTESQLHGSHASYRSVDGARAPTSFEKHLTPVPTSGIADHQPATRLPSHPHAHPQAFMPTSQPLSSTAAPLITHAVATHFERGGCPPGITLCPGDGVICCPFDSYCTTDGLGNEGCCYNGAVCSGLATTPRGSVITVAATPVHGAAAAHRPLKVFAFFAHILRLVTAMPAIERKAEDPSNEGPKIVSEALPPDTCGAPFCSASSGMPRPWRIFSVLVWFARRLAAAVLPIEERGSEALPPDTCGAPFCSAATRSQPRLMRVFTMPVLFAKGLVALALPANQQQDSSEVLAPDTCGAPFCSAATRSATNPLKFPVWFVAKASGLFSAKVVGSPVTSDAADSGPTSKASETLSEQHDCGDTVPGVDKNAREGLGVGSALVSTWGMAREKTAMVVGGFRQHMRGMRSELLGWY</sequence>
<organism evidence="3 4">
    <name type="scientific">Exophiala xenobiotica</name>
    <dbReference type="NCBI Taxonomy" id="348802"/>
    <lineage>
        <taxon>Eukaryota</taxon>
        <taxon>Fungi</taxon>
        <taxon>Dikarya</taxon>
        <taxon>Ascomycota</taxon>
        <taxon>Pezizomycotina</taxon>
        <taxon>Eurotiomycetes</taxon>
        <taxon>Chaetothyriomycetidae</taxon>
        <taxon>Chaetothyriales</taxon>
        <taxon>Herpotrichiellaceae</taxon>
        <taxon>Exophiala</taxon>
    </lineage>
</organism>
<dbReference type="HOGENOM" id="CLU_612546_0_0_1"/>
<evidence type="ECO:0000313" key="4">
    <source>
        <dbReference type="Proteomes" id="UP000054342"/>
    </source>
</evidence>
<protein>
    <recommendedName>
        <fullName evidence="5">Granulins domain-containing protein</fullName>
    </recommendedName>
</protein>
<evidence type="ECO:0000256" key="1">
    <source>
        <dbReference type="SAM" id="MobiDB-lite"/>
    </source>
</evidence>
<dbReference type="EMBL" id="KN847318">
    <property type="protein sequence ID" value="KIW58521.1"/>
    <property type="molecule type" value="Genomic_DNA"/>
</dbReference>
<feature type="compositionally biased region" description="Polar residues" evidence="1">
    <location>
        <begin position="378"/>
        <end position="387"/>
    </location>
</feature>
<keyword evidence="2" id="KW-0732">Signal</keyword>
<feature type="region of interest" description="Disordered" evidence="1">
    <location>
        <begin position="26"/>
        <end position="48"/>
    </location>
</feature>
<feature type="chain" id="PRO_5002239437" description="Granulins domain-containing protein" evidence="2">
    <location>
        <begin position="20"/>
        <end position="447"/>
    </location>
</feature>
<feature type="region of interest" description="Disordered" evidence="1">
    <location>
        <begin position="369"/>
        <end position="393"/>
    </location>
</feature>
<reference evidence="3 4" key="1">
    <citation type="submission" date="2015-01" db="EMBL/GenBank/DDBJ databases">
        <title>The Genome Sequence of Exophiala xenobiotica CBS118157.</title>
        <authorList>
            <consortium name="The Broad Institute Genomics Platform"/>
            <person name="Cuomo C."/>
            <person name="de Hoog S."/>
            <person name="Gorbushina A."/>
            <person name="Stielow B."/>
            <person name="Teixiera M."/>
            <person name="Abouelleil A."/>
            <person name="Chapman S.B."/>
            <person name="Priest M."/>
            <person name="Young S.K."/>
            <person name="Wortman J."/>
            <person name="Nusbaum C."/>
            <person name="Birren B."/>
        </authorList>
    </citation>
    <scope>NUCLEOTIDE SEQUENCE [LARGE SCALE GENOMIC DNA]</scope>
    <source>
        <strain evidence="3 4">CBS 118157</strain>
    </source>
</reference>
<evidence type="ECO:0000256" key="2">
    <source>
        <dbReference type="SAM" id="SignalP"/>
    </source>
</evidence>